<dbReference type="HOGENOM" id="CLU_3147190_0_0_1"/>
<sequence>QVRLPAHLQLLLIVRITVLHREVVDLMLRDHFRHIYRILWSPGLDRHLL</sequence>
<dbReference type="Proteomes" id="UP000029867">
    <property type="component" value="Unassembled WGS sequence"/>
</dbReference>
<feature type="non-terminal residue" evidence="1">
    <location>
        <position position="49"/>
    </location>
</feature>
<evidence type="ECO:0000313" key="1">
    <source>
        <dbReference type="EMBL" id="KGK32353.1"/>
    </source>
</evidence>
<gene>
    <name evidence="1" type="ORF">JL09_g7040</name>
</gene>
<reference evidence="2" key="1">
    <citation type="journal article" date="2014" name="Microb. Cell Fact.">
        <title>Exploiting Issatchenkia orientalis SD108 for succinic acid production.</title>
        <authorList>
            <person name="Xiao H."/>
            <person name="Shao Z."/>
            <person name="Jiang Y."/>
            <person name="Dole S."/>
            <person name="Zhao H."/>
        </authorList>
    </citation>
    <scope>NUCLEOTIDE SEQUENCE [LARGE SCALE GENOMIC DNA]</scope>
    <source>
        <strain evidence="2">SD108</strain>
    </source>
</reference>
<name>A0A099NI27_PICKU</name>
<protein>
    <submittedName>
        <fullName evidence="1">Uncharacterized protein</fullName>
    </submittedName>
</protein>
<feature type="non-terminal residue" evidence="1">
    <location>
        <position position="1"/>
    </location>
</feature>
<organism evidence="1 2">
    <name type="scientific">Pichia kudriavzevii</name>
    <name type="common">Yeast</name>
    <name type="synonym">Issatchenkia orientalis</name>
    <dbReference type="NCBI Taxonomy" id="4909"/>
    <lineage>
        <taxon>Eukaryota</taxon>
        <taxon>Fungi</taxon>
        <taxon>Dikarya</taxon>
        <taxon>Ascomycota</taxon>
        <taxon>Saccharomycotina</taxon>
        <taxon>Pichiomycetes</taxon>
        <taxon>Pichiales</taxon>
        <taxon>Pichiaceae</taxon>
        <taxon>Pichia</taxon>
    </lineage>
</organism>
<evidence type="ECO:0000313" key="2">
    <source>
        <dbReference type="Proteomes" id="UP000029867"/>
    </source>
</evidence>
<comment type="caution">
    <text evidence="1">The sequence shown here is derived from an EMBL/GenBank/DDBJ whole genome shotgun (WGS) entry which is preliminary data.</text>
</comment>
<dbReference type="EMBL" id="JQFK01002378">
    <property type="protein sequence ID" value="KGK32353.1"/>
    <property type="molecule type" value="Genomic_DNA"/>
</dbReference>
<accession>A0A099NI27</accession>
<dbReference type="AlphaFoldDB" id="A0A099NI27"/>
<proteinExistence type="predicted"/>